<accession>A0A1I5XUB8</accession>
<proteinExistence type="predicted"/>
<dbReference type="AlphaFoldDB" id="A0A1I5XUB8"/>
<name>A0A1I5XUB8_9LACT</name>
<dbReference type="EMBL" id="FOXW01000005">
    <property type="protein sequence ID" value="SFQ35561.1"/>
    <property type="molecule type" value="Genomic_DNA"/>
</dbReference>
<gene>
    <name evidence="2" type="ORF">SAMN04488506_1635</name>
</gene>
<dbReference type="OrthoDB" id="9778037at2"/>
<evidence type="ECO:0000313" key="3">
    <source>
        <dbReference type="Proteomes" id="UP000199136"/>
    </source>
</evidence>
<reference evidence="2 3" key="1">
    <citation type="submission" date="2016-10" db="EMBL/GenBank/DDBJ databases">
        <authorList>
            <person name="de Groot N.N."/>
        </authorList>
    </citation>
    <scope>NUCLEOTIDE SEQUENCE [LARGE SCALE GENOMIC DNA]</scope>
    <source>
        <strain evidence="2 3">DSM 20581</strain>
    </source>
</reference>
<sequence>MIKTTFFILKKLLFILSYVVILLYTFIFPTPVSWVVFYFFTLLFIFLWVTTLITWKDVQFEFSADKKHLSTGFLKLKTRFYFPIWVSNLDITIGNDKQSFSTRIPSLFKYRLVVPFEQLSFKRGKYDTLLLRTYGKDYLGVFTHRSKQRIPVDLTIYPKPLPFDTLYPLLQQLNTRLDLTLLSGHQSAQFRQLREHQAKDSLKDIDWKASFKKQSLMVKEYDKESDTAVTIVFLGYQTEYFEELLRLAYNLYLEISHSQAVKLRLIGNFEDVISLKETKDCFLTIQPALDSTEMDSILENEGVLPAQTILISPKNHTSLVKENPSAAFYSITEDTLNDFQIGGV</sequence>
<feature type="transmembrane region" description="Helical" evidence="1">
    <location>
        <begin position="12"/>
        <end position="29"/>
    </location>
</feature>
<keyword evidence="1" id="KW-0472">Membrane</keyword>
<evidence type="ECO:0000256" key="1">
    <source>
        <dbReference type="SAM" id="Phobius"/>
    </source>
</evidence>
<keyword evidence="1" id="KW-1133">Transmembrane helix</keyword>
<dbReference type="Proteomes" id="UP000199136">
    <property type="component" value="Unassembled WGS sequence"/>
</dbReference>
<organism evidence="2 3">
    <name type="scientific">Desemzia incerta</name>
    <dbReference type="NCBI Taxonomy" id="82801"/>
    <lineage>
        <taxon>Bacteria</taxon>
        <taxon>Bacillati</taxon>
        <taxon>Bacillota</taxon>
        <taxon>Bacilli</taxon>
        <taxon>Lactobacillales</taxon>
        <taxon>Carnobacteriaceae</taxon>
        <taxon>Desemzia</taxon>
    </lineage>
</organism>
<dbReference type="RefSeq" id="WP_092480661.1">
    <property type="nucleotide sequence ID" value="NZ_FOXW01000005.1"/>
</dbReference>
<keyword evidence="1" id="KW-0812">Transmembrane</keyword>
<dbReference type="PANTHER" id="PTHR34351">
    <property type="entry name" value="SLR1927 PROTEIN-RELATED"/>
    <property type="match status" value="1"/>
</dbReference>
<keyword evidence="3" id="KW-1185">Reference proteome</keyword>
<evidence type="ECO:0000313" key="2">
    <source>
        <dbReference type="EMBL" id="SFQ35561.1"/>
    </source>
</evidence>
<dbReference type="STRING" id="82801.SAMN04488506_1635"/>
<feature type="transmembrane region" description="Helical" evidence="1">
    <location>
        <begin position="35"/>
        <end position="55"/>
    </location>
</feature>
<dbReference type="PANTHER" id="PTHR34351:SF2">
    <property type="entry name" value="DUF58 DOMAIN-CONTAINING PROTEIN"/>
    <property type="match status" value="1"/>
</dbReference>
<protein>
    <submittedName>
        <fullName evidence="2">Uncharacterized protein</fullName>
    </submittedName>
</protein>